<organism evidence="4 5">
    <name type="scientific">Hymenochirus boettgeri</name>
    <name type="common">Congo dwarf clawed frog</name>
    <dbReference type="NCBI Taxonomy" id="247094"/>
    <lineage>
        <taxon>Eukaryota</taxon>
        <taxon>Metazoa</taxon>
        <taxon>Chordata</taxon>
        <taxon>Craniata</taxon>
        <taxon>Vertebrata</taxon>
        <taxon>Euteleostomi</taxon>
        <taxon>Amphibia</taxon>
        <taxon>Batrachia</taxon>
        <taxon>Anura</taxon>
        <taxon>Pipoidea</taxon>
        <taxon>Pipidae</taxon>
        <taxon>Pipinae</taxon>
        <taxon>Hymenochirus</taxon>
    </lineage>
</organism>
<comment type="caution">
    <text evidence="4">The sequence shown here is derived from an EMBL/GenBank/DDBJ whole genome shotgun (WGS) entry which is preliminary data.</text>
</comment>
<comment type="similarity">
    <text evidence="2">Belongs to the 3-beta-HSD family.</text>
</comment>
<reference evidence="4" key="1">
    <citation type="thesis" date="2020" institute="ProQuest LLC" country="789 East Eisenhower Parkway, Ann Arbor, MI, USA">
        <title>Comparative Genomics and Chromosome Evolution.</title>
        <authorList>
            <person name="Mudd A.B."/>
        </authorList>
    </citation>
    <scope>NUCLEOTIDE SEQUENCE</scope>
    <source>
        <strain evidence="4">Female2</strain>
        <tissue evidence="4">Blood</tissue>
    </source>
</reference>
<dbReference type="PANTHER" id="PTHR10366">
    <property type="entry name" value="NAD DEPENDENT EPIMERASE/DEHYDRATASE"/>
    <property type="match status" value="1"/>
</dbReference>
<sequence>MAQNLVYLVTGGCGYIGGHIVKLLVTQEYVKEVRIFDLAENEEIMQCNTASIPVKIIKGDVTNYNQVEKAMEGVHVVIHTAALVDFLDMFPFTKMKAINVGGTENVINACLTMDVPYLVYTSSISAVGPNKHSEPMIRATEETVYTGESLLAYGKTKANAEKLVLQANGKKINNGKQIVTCVIRPSYVYGEQTQNLLDSYLTAKAENGIINYVEPENTHKPNAYVGNIAWMHVLAARHLQLKPDLLGGEVYYAYDSTPFMQRYKLLYELFAEIDPSIKLGTRIPYWKMWLIICTYNIFRFVLRPFWDLKPFLTFNILKIIVTSFSYETDKASKHFGYQPLYSWPECKKRTCDWLKKMKKRQNDHGKCKQK</sequence>
<keyword evidence="1 2" id="KW-0560">Oxidoreductase</keyword>
<proteinExistence type="inferred from homology"/>
<keyword evidence="5" id="KW-1185">Reference proteome</keyword>
<evidence type="ECO:0000313" key="5">
    <source>
        <dbReference type="Proteomes" id="UP000812440"/>
    </source>
</evidence>
<feature type="domain" description="3-beta hydroxysteroid dehydrogenase/isomerase" evidence="3">
    <location>
        <begin position="8"/>
        <end position="274"/>
    </location>
</feature>
<dbReference type="InterPro" id="IPR050425">
    <property type="entry name" value="NAD(P)_dehydrat-like"/>
</dbReference>
<evidence type="ECO:0000256" key="1">
    <source>
        <dbReference type="ARBA" id="ARBA00023002"/>
    </source>
</evidence>
<protein>
    <recommendedName>
        <fullName evidence="3">3-beta hydroxysteroid dehydrogenase/isomerase domain-containing protein</fullName>
    </recommendedName>
</protein>
<dbReference type="PANTHER" id="PTHR10366:SF832">
    <property type="entry name" value="3-BETA HYDROXYSTEROID DEHYDROGENASE_ISOMERASE DOMAIN-CONTAINING PROTEIN"/>
    <property type="match status" value="1"/>
</dbReference>
<dbReference type="GO" id="GO:0016616">
    <property type="term" value="F:oxidoreductase activity, acting on the CH-OH group of donors, NAD or NADP as acceptor"/>
    <property type="evidence" value="ECO:0007669"/>
    <property type="project" value="InterPro"/>
</dbReference>
<dbReference type="FunFam" id="3.40.50.720:FF:000495">
    <property type="entry name" value="3 hydroxysteroid dehydrogenase, putative"/>
    <property type="match status" value="1"/>
</dbReference>
<gene>
    <name evidence="4" type="ORF">GDO86_003125</name>
</gene>
<dbReference type="InterPro" id="IPR036291">
    <property type="entry name" value="NAD(P)-bd_dom_sf"/>
</dbReference>
<dbReference type="GO" id="GO:0006694">
    <property type="term" value="P:steroid biosynthetic process"/>
    <property type="evidence" value="ECO:0007669"/>
    <property type="project" value="InterPro"/>
</dbReference>
<dbReference type="InterPro" id="IPR002225">
    <property type="entry name" value="3Beta_OHSteriod_DH/Estase"/>
</dbReference>
<dbReference type="EMBL" id="JAACNH010000002">
    <property type="protein sequence ID" value="KAG8450729.1"/>
    <property type="molecule type" value="Genomic_DNA"/>
</dbReference>
<dbReference type="Proteomes" id="UP000812440">
    <property type="component" value="Chromosome 2"/>
</dbReference>
<name>A0A8T2K020_9PIPI</name>
<dbReference type="SUPFAM" id="SSF51735">
    <property type="entry name" value="NAD(P)-binding Rossmann-fold domains"/>
    <property type="match status" value="1"/>
</dbReference>
<dbReference type="Pfam" id="PF01073">
    <property type="entry name" value="3Beta_HSD"/>
    <property type="match status" value="1"/>
</dbReference>
<evidence type="ECO:0000313" key="4">
    <source>
        <dbReference type="EMBL" id="KAG8450729.1"/>
    </source>
</evidence>
<evidence type="ECO:0000256" key="2">
    <source>
        <dbReference type="RuleBase" id="RU004475"/>
    </source>
</evidence>
<accession>A0A8T2K020</accession>
<evidence type="ECO:0000259" key="3">
    <source>
        <dbReference type="Pfam" id="PF01073"/>
    </source>
</evidence>
<dbReference type="Gene3D" id="3.40.50.720">
    <property type="entry name" value="NAD(P)-binding Rossmann-like Domain"/>
    <property type="match status" value="1"/>
</dbReference>
<dbReference type="OrthoDB" id="10262413at2759"/>
<dbReference type="AlphaFoldDB" id="A0A8T2K020"/>